<dbReference type="RefSeq" id="WP_106338078.1">
    <property type="nucleotide sequence ID" value="NZ_PVZS01000018.1"/>
</dbReference>
<dbReference type="Proteomes" id="UP000239772">
    <property type="component" value="Unassembled WGS sequence"/>
</dbReference>
<keyword evidence="1" id="KW-0472">Membrane</keyword>
<protein>
    <submittedName>
        <fullName evidence="2">Uncharacterized protein</fullName>
    </submittedName>
</protein>
<feature type="transmembrane region" description="Helical" evidence="1">
    <location>
        <begin position="49"/>
        <end position="72"/>
    </location>
</feature>
<accession>A0A2T1HQS1</accession>
<dbReference type="EMBL" id="PVZS01000018">
    <property type="protein sequence ID" value="PSC03998.1"/>
    <property type="molecule type" value="Genomic_DNA"/>
</dbReference>
<comment type="caution">
    <text evidence="2">The sequence shown here is derived from an EMBL/GenBank/DDBJ whole genome shotgun (WGS) entry which is preliminary data.</text>
</comment>
<evidence type="ECO:0000313" key="2">
    <source>
        <dbReference type="EMBL" id="PSC03998.1"/>
    </source>
</evidence>
<evidence type="ECO:0000256" key="1">
    <source>
        <dbReference type="SAM" id="Phobius"/>
    </source>
</evidence>
<evidence type="ECO:0000313" key="3">
    <source>
        <dbReference type="Proteomes" id="UP000239772"/>
    </source>
</evidence>
<name>A0A2T1HQS1_9HYPH</name>
<sequence length="96" mass="10159">MTWALCAIGLSGLLLGTRFRAPALIVASALALFGLLATGLALEWPASRIVIRVVAGVAALQAGFGLGVLLTWRAAQRRQEAASHPAQRSRNVRLTR</sequence>
<gene>
    <name evidence="2" type="ORF">SLNSH_16335</name>
</gene>
<dbReference type="AlphaFoldDB" id="A0A2T1HQS1"/>
<keyword evidence="1" id="KW-0812">Transmembrane</keyword>
<keyword evidence="1" id="KW-1133">Transmembrane helix</keyword>
<organism evidence="2 3">
    <name type="scientific">Alsobacter soli</name>
    <dbReference type="NCBI Taxonomy" id="2109933"/>
    <lineage>
        <taxon>Bacteria</taxon>
        <taxon>Pseudomonadati</taxon>
        <taxon>Pseudomonadota</taxon>
        <taxon>Alphaproteobacteria</taxon>
        <taxon>Hyphomicrobiales</taxon>
        <taxon>Alsobacteraceae</taxon>
        <taxon>Alsobacter</taxon>
    </lineage>
</organism>
<proteinExistence type="predicted"/>
<reference evidence="3" key="1">
    <citation type="submission" date="2018-03" db="EMBL/GenBank/DDBJ databases">
        <authorList>
            <person name="Sun L."/>
            <person name="Liu H."/>
            <person name="Chen W."/>
            <person name="Huang K."/>
            <person name="Liu W."/>
            <person name="Gao X."/>
        </authorList>
    </citation>
    <scope>NUCLEOTIDE SEQUENCE [LARGE SCALE GENOMIC DNA]</scope>
    <source>
        <strain evidence="3">SH9</strain>
    </source>
</reference>
<keyword evidence="3" id="KW-1185">Reference proteome</keyword>